<sequence length="41" mass="4822">MNLVDLFLILFCMIIFVIFVLVGVAFFTLLERKVLGYIQIR</sequence>
<evidence type="ECO:0000313" key="2">
    <source>
        <dbReference type="EMBL" id="AGT58883.1"/>
    </source>
</evidence>
<organism evidence="2">
    <name type="scientific">Metriorrhynchini gen. sp. UPOL A00038</name>
    <dbReference type="NCBI Taxonomy" id="1384659"/>
    <lineage>
        <taxon>Eukaryota</taxon>
        <taxon>Metazoa</taxon>
        <taxon>Ecdysozoa</taxon>
        <taxon>Arthropoda</taxon>
        <taxon>Hexapoda</taxon>
        <taxon>Insecta</taxon>
        <taxon>Pterygota</taxon>
        <taxon>Neoptera</taxon>
        <taxon>Endopterygota</taxon>
        <taxon>Coleoptera</taxon>
        <taxon>Polyphaga</taxon>
        <taxon>Elateriformia</taxon>
        <taxon>Elateroidea</taxon>
        <taxon>Lycidae</taxon>
    </lineage>
</organism>
<evidence type="ECO:0000256" key="1">
    <source>
        <dbReference type="SAM" id="Phobius"/>
    </source>
</evidence>
<protein>
    <submittedName>
        <fullName evidence="2">NADH dehydrogenase subunit 1</fullName>
    </submittedName>
</protein>
<feature type="transmembrane region" description="Helical" evidence="1">
    <location>
        <begin position="6"/>
        <end position="30"/>
    </location>
</feature>
<geneLocation type="mitochondrion" evidence="2"/>
<keyword evidence="1" id="KW-0472">Membrane</keyword>
<keyword evidence="1" id="KW-0812">Transmembrane</keyword>
<accession>T1T3I2</accession>
<proteinExistence type="predicted"/>
<keyword evidence="1" id="KW-1133">Transmembrane helix</keyword>
<dbReference type="AlphaFoldDB" id="T1T3I2"/>
<dbReference type="EMBL" id="KC538728">
    <property type="protein sequence ID" value="AGT58883.1"/>
    <property type="molecule type" value="Genomic_DNA"/>
</dbReference>
<feature type="non-terminal residue" evidence="2">
    <location>
        <position position="41"/>
    </location>
</feature>
<keyword evidence="2" id="KW-0496">Mitochondrion</keyword>
<gene>
    <name evidence="2" type="primary">ND1</name>
</gene>
<reference evidence="2" key="1">
    <citation type="journal article" date="2013" name="PLoS ONE">
        <title>Phylogeography of Poorly Dispersing Net-Winged Beetles: A Role of Drifting India in the Origin of Afrotropical and Oriental Fauna.</title>
        <authorList>
            <person name="Sklenarova K."/>
            <person name="Chesters D."/>
            <person name="Bocak L."/>
        </authorList>
    </citation>
    <scope>NUCLEOTIDE SEQUENCE</scope>
</reference>
<name>T1T3I2_9COLE</name>